<dbReference type="GO" id="GO:0007021">
    <property type="term" value="P:tubulin complex assembly"/>
    <property type="evidence" value="ECO:0007669"/>
    <property type="project" value="TreeGrafter"/>
</dbReference>
<comment type="similarity">
    <text evidence="1 3">Belongs to the prefoldin subunit alpha family.</text>
</comment>
<evidence type="ECO:0000256" key="1">
    <source>
        <dbReference type="ARBA" id="ARBA00010048"/>
    </source>
</evidence>
<sequence length="193" mass="22143">MAGGDSVKVPEKGDNLRGIPEAQFVEDVEEFMSKETGGAEEVIRRLDEQLSKYRFMESHLTATRTKLKHQVPDIKSCLQIIEEMKARQDSIEDLETRFLLSDQVYVKAKIPPSNKVCLWLGANVMLEYDLEAAETLLNKNLQNANTKHNQVLNDLDFLRTQCTTTEVTIARVYNWDVRRRRAEAAKSSKQQKN</sequence>
<dbReference type="CDD" id="cd23156">
    <property type="entry name" value="Prefoldin_3"/>
    <property type="match status" value="1"/>
</dbReference>
<dbReference type="PIRSF" id="PIRSF016396">
    <property type="entry name" value="Prefoldin_subunit_3"/>
    <property type="match status" value="1"/>
</dbReference>
<comment type="function">
    <text evidence="3">Binds specifically to cytosolic chaperonin (c-CPN) and transfers target proteins to it. Binds to nascent polypeptide chain and promotes folding in an environment in which there are many competing pathways for nonnative proteins.</text>
</comment>
<evidence type="ECO:0000256" key="3">
    <source>
        <dbReference type="PIRNR" id="PIRNR016396"/>
    </source>
</evidence>
<protein>
    <recommendedName>
        <fullName evidence="3">Prefoldin subunit 3</fullName>
    </recommendedName>
</protein>
<dbReference type="GO" id="GO:0007017">
    <property type="term" value="P:microtubule-based process"/>
    <property type="evidence" value="ECO:0007669"/>
    <property type="project" value="TreeGrafter"/>
</dbReference>
<dbReference type="GeneID" id="108665644"/>
<dbReference type="Gene3D" id="1.10.287.370">
    <property type="match status" value="1"/>
</dbReference>
<dbReference type="RefSeq" id="XP_018007909.1">
    <property type="nucleotide sequence ID" value="XM_018152420.2"/>
</dbReference>
<dbReference type="FunFam" id="1.10.287.370:FF:000001">
    <property type="entry name" value="Prefoldin subunit 3"/>
    <property type="match status" value="1"/>
</dbReference>
<reference evidence="6" key="4">
    <citation type="submission" date="2025-04" db="UniProtKB">
        <authorList>
            <consortium name="RefSeq"/>
        </authorList>
    </citation>
    <scope>IDENTIFICATION</scope>
    <source>
        <tissue evidence="6">Whole organism</tissue>
    </source>
</reference>
<dbReference type="InterPro" id="IPR016655">
    <property type="entry name" value="PFD3"/>
</dbReference>
<reference evidence="4" key="3">
    <citation type="submission" date="2019-06" db="EMBL/GenBank/DDBJ databases">
        <authorList>
            <person name="Poynton C."/>
            <person name="Hasenbein S."/>
            <person name="Benoit J.B."/>
            <person name="Sepulveda M.S."/>
            <person name="Poelchau M.F."/>
            <person name="Murali S.C."/>
            <person name="Chen S."/>
            <person name="Glastad K.M."/>
            <person name="Werren J.H."/>
            <person name="Vineis J.H."/>
            <person name="Bowen J.L."/>
            <person name="Friedrich M."/>
            <person name="Jones J."/>
            <person name="Robertson H.M."/>
            <person name="Feyereisen R."/>
            <person name="Mechler-Hickson A."/>
            <person name="Mathers N."/>
            <person name="Lee C.E."/>
            <person name="Colbourne J.K."/>
            <person name="Biales A."/>
            <person name="Johnston J.S."/>
            <person name="Wellborn G.A."/>
            <person name="Rosendale A.J."/>
            <person name="Cridge A.G."/>
            <person name="Munoz-Torres M.C."/>
            <person name="Bain P.A."/>
            <person name="Manny A.R."/>
            <person name="Major K.M."/>
            <person name="Lambert F.N."/>
            <person name="Vulpe C.D."/>
            <person name="Tuck P."/>
            <person name="Blalock B.J."/>
            <person name="Lin Y.-Y."/>
            <person name="Smith M.E."/>
            <person name="Ochoa-Acuna H."/>
            <person name="Chen M.-J.M."/>
            <person name="Childers C.P."/>
            <person name="Qu J."/>
            <person name="Dugan S."/>
            <person name="Lee S.L."/>
            <person name="Chao H."/>
            <person name="Dinh H."/>
            <person name="Han Y."/>
            <person name="Doddapaneni H."/>
            <person name="Worley K.C."/>
            <person name="Muzny D.M."/>
            <person name="Gibbs R.A."/>
            <person name="Richards S."/>
        </authorList>
    </citation>
    <scope>NUCLEOTIDE SEQUENCE</scope>
    <source>
        <strain evidence="4">HAZT.00-mixed</strain>
        <tissue evidence="4">Whole organism</tissue>
    </source>
</reference>
<dbReference type="GO" id="GO:0016272">
    <property type="term" value="C:prefoldin complex"/>
    <property type="evidence" value="ECO:0007669"/>
    <property type="project" value="UniProtKB-UniRule"/>
</dbReference>
<organism evidence="4">
    <name type="scientific">Hyalella azteca</name>
    <name type="common">Amphipod</name>
    <dbReference type="NCBI Taxonomy" id="294128"/>
    <lineage>
        <taxon>Eukaryota</taxon>
        <taxon>Metazoa</taxon>
        <taxon>Ecdysozoa</taxon>
        <taxon>Arthropoda</taxon>
        <taxon>Crustacea</taxon>
        <taxon>Multicrustacea</taxon>
        <taxon>Malacostraca</taxon>
        <taxon>Eumalacostraca</taxon>
        <taxon>Peracarida</taxon>
        <taxon>Amphipoda</taxon>
        <taxon>Senticaudata</taxon>
        <taxon>Talitrida</taxon>
        <taxon>Talitroidea</taxon>
        <taxon>Hyalellidae</taxon>
        <taxon>Hyalella</taxon>
    </lineage>
</organism>
<dbReference type="PANTHER" id="PTHR12409:SF0">
    <property type="entry name" value="PREFOLDIN SUBUNIT 3"/>
    <property type="match status" value="1"/>
</dbReference>
<dbReference type="Proteomes" id="UP000711488">
    <property type="component" value="Unassembled WGS sequence"/>
</dbReference>
<dbReference type="GO" id="GO:0005737">
    <property type="term" value="C:cytoplasm"/>
    <property type="evidence" value="ECO:0007669"/>
    <property type="project" value="TreeGrafter"/>
</dbReference>
<dbReference type="Proteomes" id="UP000694843">
    <property type="component" value="Unplaced"/>
</dbReference>
<accession>A0A6A0H2Q7</accession>
<evidence type="ECO:0000313" key="4">
    <source>
        <dbReference type="EMBL" id="KAA0197369.1"/>
    </source>
</evidence>
<proteinExistence type="inferred from homology"/>
<reference evidence="4" key="2">
    <citation type="journal article" date="2018" name="Environ. Sci. Technol.">
        <title>The Toxicogenome of Hyalella azteca: A Model for Sediment Ecotoxicology and Evolutionary Toxicology.</title>
        <authorList>
            <person name="Poynton H.C."/>
            <person name="Hasenbein S."/>
            <person name="Benoit J.B."/>
            <person name="Sepulveda M.S."/>
            <person name="Poelchau M.F."/>
            <person name="Hughes D.S.T."/>
            <person name="Murali S.C."/>
            <person name="Chen S."/>
            <person name="Glastad K.M."/>
            <person name="Goodisman M.A.D."/>
            <person name="Werren J.H."/>
            <person name="Vineis J.H."/>
            <person name="Bowen J.L."/>
            <person name="Friedrich M."/>
            <person name="Jones J."/>
            <person name="Robertson H.M."/>
            <person name="Feyereisen R."/>
            <person name="Mechler-Hickson A."/>
            <person name="Mathers N."/>
            <person name="Lee C.E."/>
            <person name="Colbourne J.K."/>
            <person name="Biales A."/>
            <person name="Johnston J.S."/>
            <person name="Wellborn G.A."/>
            <person name="Rosendale A.J."/>
            <person name="Cridge A.G."/>
            <person name="Munoz-Torres M.C."/>
            <person name="Bain P.A."/>
            <person name="Manny A.R."/>
            <person name="Major K.M."/>
            <person name="Lambert F.N."/>
            <person name="Vulpe C.D."/>
            <person name="Tuck P."/>
            <person name="Blalock B.J."/>
            <person name="Lin Y.Y."/>
            <person name="Smith M.E."/>
            <person name="Ochoa-Acuna H."/>
            <person name="Chen M.M."/>
            <person name="Childers C.P."/>
            <person name="Qu J."/>
            <person name="Dugan S."/>
            <person name="Lee S.L."/>
            <person name="Chao H."/>
            <person name="Dinh H."/>
            <person name="Han Y."/>
            <person name="Doddapaneni H."/>
            <person name="Worley K.C."/>
            <person name="Muzny D.M."/>
            <person name="Gibbs R.A."/>
            <person name="Richards S."/>
        </authorList>
    </citation>
    <scope>NUCLEOTIDE SEQUENCE</scope>
    <source>
        <strain evidence="4">HAZT.00-mixed</strain>
        <tissue evidence="4">Whole organism</tissue>
    </source>
</reference>
<dbReference type="OrthoDB" id="6375174at2759"/>
<reference evidence="4" key="1">
    <citation type="submission" date="2014-08" db="EMBL/GenBank/DDBJ databases">
        <authorList>
            <person name="Murali S."/>
            <person name="Richards S."/>
            <person name="Bandaranaike D."/>
            <person name="Bellair M."/>
            <person name="Blankenburg K."/>
            <person name="Chao H."/>
            <person name="Dinh H."/>
            <person name="Doddapaneni H."/>
            <person name="Dugan-Rocha S."/>
            <person name="Elkadiri S."/>
            <person name="Gnanaolivu R."/>
            <person name="Hughes D."/>
            <person name="Lee S."/>
            <person name="Li M."/>
            <person name="Ming W."/>
            <person name="Munidasa M."/>
            <person name="Muniz J."/>
            <person name="Nguyen L."/>
            <person name="Osuji N."/>
            <person name="Pu L.-L."/>
            <person name="Puazo M."/>
            <person name="Skinner E."/>
            <person name="Qu C."/>
            <person name="Quiroz J."/>
            <person name="Raj R."/>
            <person name="Weissenberger G."/>
            <person name="Xin Y."/>
            <person name="Zou X."/>
            <person name="Han Y."/>
            <person name="Worley K."/>
            <person name="Muzny D."/>
            <person name="Gibbs R."/>
        </authorList>
    </citation>
    <scope>NUCLEOTIDE SEQUENCE</scope>
    <source>
        <strain evidence="4">HAZT.00-mixed</strain>
        <tissue evidence="4">Whole organism</tissue>
    </source>
</reference>
<gene>
    <name evidence="6" type="primary">LOC108665644</name>
    <name evidence="4" type="ORF">HAZT_HAZT007724</name>
</gene>
<keyword evidence="5" id="KW-1185">Reference proteome</keyword>
<dbReference type="KEGG" id="hazt:108665644"/>
<dbReference type="Pfam" id="PF02996">
    <property type="entry name" value="Prefoldin"/>
    <property type="match status" value="1"/>
</dbReference>
<dbReference type="SUPFAM" id="SSF46579">
    <property type="entry name" value="Prefoldin"/>
    <property type="match status" value="1"/>
</dbReference>
<dbReference type="InterPro" id="IPR009053">
    <property type="entry name" value="Prefoldin"/>
</dbReference>
<dbReference type="EMBL" id="JQDR03008288">
    <property type="protein sequence ID" value="KAA0197369.1"/>
    <property type="molecule type" value="Genomic_DNA"/>
</dbReference>
<dbReference type="PANTHER" id="PTHR12409">
    <property type="entry name" value="PREFOLDIN SUBUNIT 3"/>
    <property type="match status" value="1"/>
</dbReference>
<dbReference type="AlphaFoldDB" id="A0A6A0H2Q7"/>
<dbReference type="OMA" id="YNWDVAQ"/>
<comment type="subunit">
    <text evidence="3">Heterohexamer of two PFD-alpha type and four PFD-beta type subunits.</text>
</comment>
<dbReference type="GO" id="GO:0015631">
    <property type="term" value="F:tubulin binding"/>
    <property type="evidence" value="ECO:0007669"/>
    <property type="project" value="TreeGrafter"/>
</dbReference>
<dbReference type="GO" id="GO:0006457">
    <property type="term" value="P:protein folding"/>
    <property type="evidence" value="ECO:0007669"/>
    <property type="project" value="UniProtKB-UniRule"/>
</dbReference>
<evidence type="ECO:0000313" key="6">
    <source>
        <dbReference type="RefSeq" id="XP_018007909.1"/>
    </source>
</evidence>
<keyword evidence="2 3" id="KW-0143">Chaperone</keyword>
<name>A0A6A0H2Q7_HYAAZ</name>
<evidence type="ECO:0000313" key="5">
    <source>
        <dbReference type="Proteomes" id="UP000694843"/>
    </source>
</evidence>
<dbReference type="InterPro" id="IPR004127">
    <property type="entry name" value="Prefoldin_subunit_alpha"/>
</dbReference>
<evidence type="ECO:0000256" key="2">
    <source>
        <dbReference type="ARBA" id="ARBA00023186"/>
    </source>
</evidence>